<dbReference type="EMBL" id="GBEZ01022919">
    <property type="protein sequence ID" value="JAC63942.1"/>
    <property type="molecule type" value="Transcribed_RNA"/>
</dbReference>
<dbReference type="AlphaFoldDB" id="A0A061QTE1"/>
<accession>A0A061QTE1</accession>
<reference evidence="1" key="1">
    <citation type="submission" date="2014-05" db="EMBL/GenBank/DDBJ databases">
        <title>The transcriptome of the halophilic microalga Tetraselmis sp. GSL018 isolated from the Great Salt Lake, Utah.</title>
        <authorList>
            <person name="Jinkerson R.E."/>
            <person name="D'Adamo S."/>
            <person name="Posewitz M.C."/>
        </authorList>
    </citation>
    <scope>NUCLEOTIDE SEQUENCE</scope>
    <source>
        <strain evidence="1">GSL018</strain>
    </source>
</reference>
<protein>
    <submittedName>
        <fullName evidence="1">Uncharacterized protein</fullName>
    </submittedName>
</protein>
<sequence>MCSCTSEFKAREKTMAFRYGQSTRQCKIKGGVTWKDQVCSSWTFFRSVCCLTRTPYL</sequence>
<proteinExistence type="predicted"/>
<name>A0A061QTE1_9CHLO</name>
<evidence type="ECO:0000313" key="1">
    <source>
        <dbReference type="EMBL" id="JAC63942.1"/>
    </source>
</evidence>
<organism evidence="1">
    <name type="scientific">Tetraselmis sp. GSL018</name>
    <dbReference type="NCBI Taxonomy" id="582737"/>
    <lineage>
        <taxon>Eukaryota</taxon>
        <taxon>Viridiplantae</taxon>
        <taxon>Chlorophyta</taxon>
        <taxon>core chlorophytes</taxon>
        <taxon>Chlorodendrophyceae</taxon>
        <taxon>Chlorodendrales</taxon>
        <taxon>Chlorodendraceae</taxon>
        <taxon>Tetraselmis</taxon>
    </lineage>
</organism>
<gene>
    <name evidence="1" type="ORF">TSPGSL018_19406</name>
</gene>